<keyword evidence="8" id="KW-0311">Gluconate utilization</keyword>
<evidence type="ECO:0000256" key="2">
    <source>
        <dbReference type="ARBA" id="ARBA00008420"/>
    </source>
</evidence>
<evidence type="ECO:0000256" key="9">
    <source>
        <dbReference type="ARBA" id="ARBA00048090"/>
    </source>
</evidence>
<dbReference type="GO" id="GO:0046316">
    <property type="term" value="F:gluconokinase activity"/>
    <property type="evidence" value="ECO:0007669"/>
    <property type="project" value="UniProtKB-EC"/>
</dbReference>
<dbReference type="Gene3D" id="3.40.50.300">
    <property type="entry name" value="P-loop containing nucleotide triphosphate hydrolases"/>
    <property type="match status" value="1"/>
</dbReference>
<evidence type="ECO:0000256" key="1">
    <source>
        <dbReference type="ARBA" id="ARBA00004761"/>
    </source>
</evidence>
<dbReference type="EC" id="2.7.1.12" evidence="3 10"/>
<dbReference type="GO" id="GO:0005737">
    <property type="term" value="C:cytoplasm"/>
    <property type="evidence" value="ECO:0007669"/>
    <property type="project" value="TreeGrafter"/>
</dbReference>
<dbReference type="EMBL" id="BMIH01000001">
    <property type="protein sequence ID" value="GGB19256.1"/>
    <property type="molecule type" value="Genomic_DNA"/>
</dbReference>
<dbReference type="CDD" id="cd02021">
    <property type="entry name" value="GntK"/>
    <property type="match status" value="1"/>
</dbReference>
<comment type="pathway">
    <text evidence="1">Carbohydrate acid metabolism.</text>
</comment>
<dbReference type="Proteomes" id="UP000623067">
    <property type="component" value="Unassembled WGS sequence"/>
</dbReference>
<dbReference type="PANTHER" id="PTHR43442:SF3">
    <property type="entry name" value="GLUCONOKINASE-RELATED"/>
    <property type="match status" value="1"/>
</dbReference>
<keyword evidence="4 10" id="KW-0808">Transferase</keyword>
<reference evidence="11" key="1">
    <citation type="journal article" date="2014" name="Int. J. Syst. Evol. Microbiol.">
        <title>Complete genome sequence of Corynebacterium casei LMG S-19264T (=DSM 44701T), isolated from a smear-ripened cheese.</title>
        <authorList>
            <consortium name="US DOE Joint Genome Institute (JGI-PGF)"/>
            <person name="Walter F."/>
            <person name="Albersmeier A."/>
            <person name="Kalinowski J."/>
            <person name="Ruckert C."/>
        </authorList>
    </citation>
    <scope>NUCLEOTIDE SEQUENCE</scope>
    <source>
        <strain evidence="11">CGMCC 1.15330</strain>
    </source>
</reference>
<proteinExistence type="inferred from homology"/>
<keyword evidence="7 10" id="KW-0067">ATP-binding</keyword>
<evidence type="ECO:0000256" key="6">
    <source>
        <dbReference type="ARBA" id="ARBA00022777"/>
    </source>
</evidence>
<comment type="caution">
    <text evidence="11">The sequence shown here is derived from an EMBL/GenBank/DDBJ whole genome shotgun (WGS) entry which is preliminary data.</text>
</comment>
<dbReference type="NCBIfam" id="TIGR01313">
    <property type="entry name" value="therm_gnt_kin"/>
    <property type="match status" value="1"/>
</dbReference>
<sequence length="189" mass="19754">MVQALSERDDSGGPSARSRRVQGIVVMGVSGSGKSTLSARLGAALDCPVLEGDDYHSAANVAKMEGGHPLTDADRWPWLDRLGAALGEAASAHGIAVAACSALKRSYRERLASASAVPLRFVLLATDADEIARRMASRAGHYMPPSLLGSQLATLEPPGADEPAITLDAAERPDTLCRQALEWVDGVPV</sequence>
<dbReference type="GO" id="GO:0005524">
    <property type="term" value="F:ATP binding"/>
    <property type="evidence" value="ECO:0007669"/>
    <property type="project" value="UniProtKB-KW"/>
</dbReference>
<reference evidence="11" key="2">
    <citation type="submission" date="2020-09" db="EMBL/GenBank/DDBJ databases">
        <authorList>
            <person name="Sun Q."/>
            <person name="Zhou Y."/>
        </authorList>
    </citation>
    <scope>NUCLEOTIDE SEQUENCE</scope>
    <source>
        <strain evidence="11">CGMCC 1.15330</strain>
    </source>
</reference>
<gene>
    <name evidence="11" type="primary">idnK</name>
    <name evidence="11" type="ORF">GCM10011380_06080</name>
</gene>
<dbReference type="InterPro" id="IPR006001">
    <property type="entry name" value="Therm_gnt_kin"/>
</dbReference>
<dbReference type="SUPFAM" id="SSF52540">
    <property type="entry name" value="P-loop containing nucleoside triphosphate hydrolases"/>
    <property type="match status" value="1"/>
</dbReference>
<evidence type="ECO:0000313" key="11">
    <source>
        <dbReference type="EMBL" id="GGB19256.1"/>
    </source>
</evidence>
<dbReference type="InterPro" id="IPR027417">
    <property type="entry name" value="P-loop_NTPase"/>
</dbReference>
<dbReference type="PANTHER" id="PTHR43442">
    <property type="entry name" value="GLUCONOKINASE-RELATED"/>
    <property type="match status" value="1"/>
</dbReference>
<dbReference type="Pfam" id="PF13671">
    <property type="entry name" value="AAA_33"/>
    <property type="match status" value="1"/>
</dbReference>
<protein>
    <recommendedName>
        <fullName evidence="3 10">Gluconokinase</fullName>
        <ecNumber evidence="3 10">2.7.1.12</ecNumber>
    </recommendedName>
</protein>
<evidence type="ECO:0000256" key="10">
    <source>
        <dbReference type="RuleBase" id="RU363066"/>
    </source>
</evidence>
<evidence type="ECO:0000256" key="4">
    <source>
        <dbReference type="ARBA" id="ARBA00022679"/>
    </source>
</evidence>
<evidence type="ECO:0000313" key="12">
    <source>
        <dbReference type="Proteomes" id="UP000623067"/>
    </source>
</evidence>
<accession>A0A916WQ59</accession>
<dbReference type="GO" id="GO:0019521">
    <property type="term" value="P:D-gluconate metabolic process"/>
    <property type="evidence" value="ECO:0007669"/>
    <property type="project" value="UniProtKB-KW"/>
</dbReference>
<comment type="catalytic activity">
    <reaction evidence="9 10">
        <text>D-gluconate + ATP = 6-phospho-D-gluconate + ADP + H(+)</text>
        <dbReference type="Rhea" id="RHEA:19433"/>
        <dbReference type="ChEBI" id="CHEBI:15378"/>
        <dbReference type="ChEBI" id="CHEBI:18391"/>
        <dbReference type="ChEBI" id="CHEBI:30616"/>
        <dbReference type="ChEBI" id="CHEBI:58759"/>
        <dbReference type="ChEBI" id="CHEBI:456216"/>
        <dbReference type="EC" id="2.7.1.12"/>
    </reaction>
</comment>
<dbReference type="FunFam" id="3.40.50.300:FF:000522">
    <property type="entry name" value="Gluconokinase"/>
    <property type="match status" value="1"/>
</dbReference>
<evidence type="ECO:0000256" key="3">
    <source>
        <dbReference type="ARBA" id="ARBA00012054"/>
    </source>
</evidence>
<keyword evidence="6 10" id="KW-0418">Kinase</keyword>
<evidence type="ECO:0000256" key="5">
    <source>
        <dbReference type="ARBA" id="ARBA00022741"/>
    </source>
</evidence>
<name>A0A916WQ59_9SPHN</name>
<keyword evidence="12" id="KW-1185">Reference proteome</keyword>
<dbReference type="AlphaFoldDB" id="A0A916WQ59"/>
<comment type="similarity">
    <text evidence="2 10">Belongs to the gluconokinase GntK/GntV family.</text>
</comment>
<evidence type="ECO:0000256" key="7">
    <source>
        <dbReference type="ARBA" id="ARBA00022840"/>
    </source>
</evidence>
<evidence type="ECO:0000256" key="8">
    <source>
        <dbReference type="ARBA" id="ARBA00023064"/>
    </source>
</evidence>
<keyword evidence="5 10" id="KW-0547">Nucleotide-binding</keyword>
<organism evidence="11 12">
    <name type="scientific">Sphingomonas metalli</name>
    <dbReference type="NCBI Taxonomy" id="1779358"/>
    <lineage>
        <taxon>Bacteria</taxon>
        <taxon>Pseudomonadati</taxon>
        <taxon>Pseudomonadota</taxon>
        <taxon>Alphaproteobacteria</taxon>
        <taxon>Sphingomonadales</taxon>
        <taxon>Sphingomonadaceae</taxon>
        <taxon>Sphingomonas</taxon>
    </lineage>
</organism>